<comment type="caution">
    <text evidence="1">The sequence shown here is derived from an EMBL/GenBank/DDBJ whole genome shotgun (WGS) entry which is preliminary data.</text>
</comment>
<accession>A0A0F8ZGF2</accession>
<dbReference type="EMBL" id="LAZR01048018">
    <property type="protein sequence ID" value="KKK92877.1"/>
    <property type="molecule type" value="Genomic_DNA"/>
</dbReference>
<sequence length="67" mass="7615">MLTKTLADHDEMIVLVGEGKLSESDLKRMHVLLQQRLQETSKLGPRPQSHEVRSRRIVAFGSVNLAY</sequence>
<organism evidence="1">
    <name type="scientific">marine sediment metagenome</name>
    <dbReference type="NCBI Taxonomy" id="412755"/>
    <lineage>
        <taxon>unclassified sequences</taxon>
        <taxon>metagenomes</taxon>
        <taxon>ecological metagenomes</taxon>
    </lineage>
</organism>
<dbReference type="AlphaFoldDB" id="A0A0F8ZGF2"/>
<evidence type="ECO:0000313" key="1">
    <source>
        <dbReference type="EMBL" id="KKK92877.1"/>
    </source>
</evidence>
<proteinExistence type="predicted"/>
<name>A0A0F8ZGF2_9ZZZZ</name>
<gene>
    <name evidence="1" type="ORF">LCGC14_2698520</name>
</gene>
<protein>
    <submittedName>
        <fullName evidence="1">Uncharacterized protein</fullName>
    </submittedName>
</protein>
<reference evidence="1" key="1">
    <citation type="journal article" date="2015" name="Nature">
        <title>Complex archaea that bridge the gap between prokaryotes and eukaryotes.</title>
        <authorList>
            <person name="Spang A."/>
            <person name="Saw J.H."/>
            <person name="Jorgensen S.L."/>
            <person name="Zaremba-Niedzwiedzka K."/>
            <person name="Martijn J."/>
            <person name="Lind A.E."/>
            <person name="van Eijk R."/>
            <person name="Schleper C."/>
            <person name="Guy L."/>
            <person name="Ettema T.J."/>
        </authorList>
    </citation>
    <scope>NUCLEOTIDE SEQUENCE</scope>
</reference>